<feature type="domain" description="SGNH" evidence="3">
    <location>
        <begin position="473"/>
        <end position="676"/>
    </location>
</feature>
<feature type="transmembrane region" description="Helical" evidence="1">
    <location>
        <begin position="312"/>
        <end position="331"/>
    </location>
</feature>
<keyword evidence="4" id="KW-0012">Acyltransferase</keyword>
<name>A0ABW4L245_9MICO</name>
<gene>
    <name evidence="4" type="ORF">ACFSE6_06015</name>
</gene>
<dbReference type="PANTHER" id="PTHR23028">
    <property type="entry name" value="ACETYLTRANSFERASE"/>
    <property type="match status" value="1"/>
</dbReference>
<feature type="transmembrane region" description="Helical" evidence="1">
    <location>
        <begin position="273"/>
        <end position="291"/>
    </location>
</feature>
<dbReference type="Pfam" id="PF19040">
    <property type="entry name" value="SGNH"/>
    <property type="match status" value="1"/>
</dbReference>
<feature type="transmembrane region" description="Helical" evidence="1">
    <location>
        <begin position="47"/>
        <end position="66"/>
    </location>
</feature>
<keyword evidence="1" id="KW-1133">Transmembrane helix</keyword>
<evidence type="ECO:0000259" key="2">
    <source>
        <dbReference type="Pfam" id="PF01757"/>
    </source>
</evidence>
<feature type="transmembrane region" description="Helical" evidence="1">
    <location>
        <begin position="337"/>
        <end position="357"/>
    </location>
</feature>
<protein>
    <submittedName>
        <fullName evidence="4">Acyltransferase family protein</fullName>
        <ecNumber evidence="4">2.3.1.-</ecNumber>
    </submittedName>
</protein>
<dbReference type="InterPro" id="IPR050879">
    <property type="entry name" value="Acyltransferase_3"/>
</dbReference>
<feature type="domain" description="Acyltransferase 3" evidence="2">
    <location>
        <begin position="23"/>
        <end position="352"/>
    </location>
</feature>
<dbReference type="InterPro" id="IPR002656">
    <property type="entry name" value="Acyl_transf_3_dom"/>
</dbReference>
<feature type="transmembrane region" description="Helical" evidence="1">
    <location>
        <begin position="87"/>
        <end position="106"/>
    </location>
</feature>
<accession>A0ABW4L245</accession>
<dbReference type="EC" id="2.3.1.-" evidence="4"/>
<dbReference type="PANTHER" id="PTHR23028:SF53">
    <property type="entry name" value="ACYL_TRANSF_3 DOMAIN-CONTAINING PROTEIN"/>
    <property type="match status" value="1"/>
</dbReference>
<keyword evidence="4" id="KW-0808">Transferase</keyword>
<dbReference type="Pfam" id="PF01757">
    <property type="entry name" value="Acyl_transf_3"/>
    <property type="match status" value="1"/>
</dbReference>
<sequence>MTGTTLPDAKTGRKPTAHFRRDVQGLRAVAVLAVVADHLLSWPRGGFVGVDVFFVISGYLITGLLLREYGRYGRISFLNFYVRRIKRIVPAATFALGFTVCISFALRGWVSTRSVIEDAAASFTFVANWWFARTGTNYFEQDQPPSPLQHYWSLAVEEQFYLVWPWLLLGILLLGVRYRGWHRDQAPMVAAITIALISALSLAWAFYETGTDVRSAYFSTFSRAWELGIGAFVAVCARPLSVRLVRTRRTLSWIGLGGIGLAIVVVPEGEGFPAPWALVPVLSTAAVLIAGEGDRAAPRLLTNRASQYVGEISYSLYLWHFPVAVLLPTVLPAGSAGYYLIGLVMMFVAASLSHRYIEKPARIGTWFHRPRIGRIHRPSRGTARYIAGGVAVAVLCTGLGAATTAQQPEPVTVPLVLAGETDADRNNCVGAAAMDPNHRCVELNPEDGASPAPRSAADDRGNGYDCYMFAGDPFKSCDYGPNHPEALSVALVGDSHAADLLPALVPQLEAANWHVTTFVGNGCRWQRTQTSNCSEHMPEVQNRLLAGGFDLVIATESRAYGGPFSEYHHYMTPVVEAGTDVVVIGDRPDVEQQALSCVARLPFRLSRDCGTPTEQAFVQRDALANAASMIDIPVVDATDYFCRDETCPATIGNVIVYRDTGGHITATYAKTLGPYLVEGIESALT</sequence>
<evidence type="ECO:0000259" key="3">
    <source>
        <dbReference type="Pfam" id="PF19040"/>
    </source>
</evidence>
<feature type="transmembrane region" description="Helical" evidence="1">
    <location>
        <begin position="383"/>
        <end position="402"/>
    </location>
</feature>
<evidence type="ECO:0000313" key="5">
    <source>
        <dbReference type="Proteomes" id="UP001597277"/>
    </source>
</evidence>
<feature type="transmembrane region" description="Helical" evidence="1">
    <location>
        <begin position="227"/>
        <end position="245"/>
    </location>
</feature>
<keyword evidence="1" id="KW-0472">Membrane</keyword>
<comment type="caution">
    <text evidence="4">The sequence shown here is derived from an EMBL/GenBank/DDBJ whole genome shotgun (WGS) entry which is preliminary data.</text>
</comment>
<dbReference type="InterPro" id="IPR043968">
    <property type="entry name" value="SGNH"/>
</dbReference>
<feature type="transmembrane region" description="Helical" evidence="1">
    <location>
        <begin position="188"/>
        <end position="207"/>
    </location>
</feature>
<dbReference type="RefSeq" id="WP_388003499.1">
    <property type="nucleotide sequence ID" value="NZ_JBHUEE010000002.1"/>
</dbReference>
<keyword evidence="5" id="KW-1185">Reference proteome</keyword>
<evidence type="ECO:0000313" key="4">
    <source>
        <dbReference type="EMBL" id="MFD1717380.1"/>
    </source>
</evidence>
<proteinExistence type="predicted"/>
<feature type="transmembrane region" description="Helical" evidence="1">
    <location>
        <begin position="250"/>
        <end position="267"/>
    </location>
</feature>
<keyword evidence="1" id="KW-0812">Transmembrane</keyword>
<reference evidence="5" key="1">
    <citation type="journal article" date="2019" name="Int. J. Syst. Evol. Microbiol.">
        <title>The Global Catalogue of Microorganisms (GCM) 10K type strain sequencing project: providing services to taxonomists for standard genome sequencing and annotation.</title>
        <authorList>
            <consortium name="The Broad Institute Genomics Platform"/>
            <consortium name="The Broad Institute Genome Sequencing Center for Infectious Disease"/>
            <person name="Wu L."/>
            <person name="Ma J."/>
        </authorList>
    </citation>
    <scope>NUCLEOTIDE SEQUENCE [LARGE SCALE GENOMIC DNA]</scope>
    <source>
        <strain evidence="5">JCM 17130</strain>
    </source>
</reference>
<evidence type="ECO:0000256" key="1">
    <source>
        <dbReference type="SAM" id="Phobius"/>
    </source>
</evidence>
<dbReference type="Proteomes" id="UP001597277">
    <property type="component" value="Unassembled WGS sequence"/>
</dbReference>
<dbReference type="EMBL" id="JBHUEE010000002">
    <property type="protein sequence ID" value="MFD1717380.1"/>
    <property type="molecule type" value="Genomic_DNA"/>
</dbReference>
<feature type="transmembrane region" description="Helical" evidence="1">
    <location>
        <begin position="159"/>
        <end position="176"/>
    </location>
</feature>
<organism evidence="4 5">
    <name type="scientific">Georgenia deserti</name>
    <dbReference type="NCBI Taxonomy" id="2093781"/>
    <lineage>
        <taxon>Bacteria</taxon>
        <taxon>Bacillati</taxon>
        <taxon>Actinomycetota</taxon>
        <taxon>Actinomycetes</taxon>
        <taxon>Micrococcales</taxon>
        <taxon>Bogoriellaceae</taxon>
        <taxon>Georgenia</taxon>
    </lineage>
</organism>
<dbReference type="GO" id="GO:0016746">
    <property type="term" value="F:acyltransferase activity"/>
    <property type="evidence" value="ECO:0007669"/>
    <property type="project" value="UniProtKB-KW"/>
</dbReference>